<sequence length="44" mass="5020">MANQIEFVYHPSTNTEIDEEKARRVKILIAEFLVKKAIEKAASS</sequence>
<dbReference type="RefSeq" id="WP_275580545.1">
    <property type="nucleotide sequence ID" value="NZ_JAFBED010000004.1"/>
</dbReference>
<accession>A0ABS2NZP0</accession>
<comment type="caution">
    <text evidence="1">The sequence shown here is derived from an EMBL/GenBank/DDBJ whole genome shotgun (WGS) entry which is preliminary data.</text>
</comment>
<gene>
    <name evidence="1" type="ORF">JOC95_002024</name>
</gene>
<reference evidence="1 2" key="1">
    <citation type="submission" date="2021-01" db="EMBL/GenBank/DDBJ databases">
        <title>Genomic Encyclopedia of Type Strains, Phase IV (KMG-IV): sequencing the most valuable type-strain genomes for metagenomic binning, comparative biology and taxonomic classification.</title>
        <authorList>
            <person name="Goeker M."/>
        </authorList>
    </citation>
    <scope>NUCLEOTIDE SEQUENCE [LARGE SCALE GENOMIC DNA]</scope>
    <source>
        <strain evidence="1 2">DSM 25879</strain>
    </source>
</reference>
<organism evidence="1 2">
    <name type="scientific">Sutcliffiella tianshenii</name>
    <dbReference type="NCBI Taxonomy" id="1463404"/>
    <lineage>
        <taxon>Bacteria</taxon>
        <taxon>Bacillati</taxon>
        <taxon>Bacillota</taxon>
        <taxon>Bacilli</taxon>
        <taxon>Bacillales</taxon>
        <taxon>Bacillaceae</taxon>
        <taxon>Sutcliffiella</taxon>
    </lineage>
</organism>
<name>A0ABS2NZP0_9BACI</name>
<proteinExistence type="predicted"/>
<dbReference type="Proteomes" id="UP000737402">
    <property type="component" value="Unassembled WGS sequence"/>
</dbReference>
<keyword evidence="2" id="KW-1185">Reference proteome</keyword>
<evidence type="ECO:0000313" key="1">
    <source>
        <dbReference type="EMBL" id="MBM7620171.1"/>
    </source>
</evidence>
<protein>
    <submittedName>
        <fullName evidence="1">Uncharacterized protein</fullName>
    </submittedName>
</protein>
<dbReference type="EMBL" id="JAFBED010000004">
    <property type="protein sequence ID" value="MBM7620171.1"/>
    <property type="molecule type" value="Genomic_DNA"/>
</dbReference>
<evidence type="ECO:0000313" key="2">
    <source>
        <dbReference type="Proteomes" id="UP000737402"/>
    </source>
</evidence>